<dbReference type="EMBL" id="MN034520">
    <property type="protein sequence ID" value="QDH88987.1"/>
    <property type="molecule type" value="Genomic_RNA"/>
</dbReference>
<organism evidence="1">
    <name type="scientific">Picornavirales sp</name>
    <dbReference type="NCBI Taxonomy" id="1955153"/>
    <lineage>
        <taxon>Viruses</taxon>
        <taxon>Riboviria</taxon>
        <taxon>Orthornavirae</taxon>
        <taxon>Pisuviricota</taxon>
        <taxon>Pisoniviricetes</taxon>
        <taxon>Picornavirales</taxon>
    </lineage>
</organism>
<accession>A0A514D5X4</accession>
<evidence type="ECO:0000313" key="1">
    <source>
        <dbReference type="EMBL" id="QDH88987.1"/>
    </source>
</evidence>
<name>A0A514D5X4_9VIRU</name>
<reference evidence="1" key="1">
    <citation type="submission" date="2019-05" db="EMBL/GenBank/DDBJ databases">
        <title>Metatranscriptomic reconstruction reveals RNA viruses with the potential to shape carbon cycling in soil.</title>
        <authorList>
            <person name="Starr E.P."/>
            <person name="Nuccio E."/>
            <person name="Pett-Ridge J."/>
            <person name="Banfield J.F."/>
            <person name="Firestone M.K."/>
        </authorList>
    </citation>
    <scope>NUCLEOTIDE SEQUENCE</scope>
    <source>
        <strain evidence="1">H4_Rhizo_Litter_19_scaffold_191</strain>
    </source>
</reference>
<proteinExistence type="predicted"/>
<gene>
    <name evidence="1" type="ORF">H4RhizoLitter19191_000002</name>
</gene>
<protein>
    <submittedName>
        <fullName evidence="1">Uncharacterized protein</fullName>
    </submittedName>
</protein>
<sequence length="70" mass="8130">MGWYIDPATLTGTLHHVGFLTSITTPNWQEFNQTKIDPLLQEYELSTPYPFPVVNEYFYCGSNFEVIEKP</sequence>